<reference evidence="2 3" key="1">
    <citation type="submission" date="2019-03" db="EMBL/GenBank/DDBJ databases">
        <title>Roseomonas sp. a novel Roseomonas species isolated from Sea whip Gorgonian.</title>
        <authorList>
            <person name="Li F."/>
            <person name="Pan X."/>
            <person name="Huang S."/>
            <person name="Li Z."/>
            <person name="Meng B."/>
        </authorList>
    </citation>
    <scope>NUCLEOTIDE SEQUENCE [LARGE SCALE GENOMIC DNA]</scope>
    <source>
        <strain evidence="2 3">M0104</strain>
    </source>
</reference>
<dbReference type="SUPFAM" id="SSF140804">
    <property type="entry name" value="YidB-like"/>
    <property type="match status" value="1"/>
</dbReference>
<evidence type="ECO:0000313" key="3">
    <source>
        <dbReference type="Proteomes" id="UP000460715"/>
    </source>
</evidence>
<accession>A0A845B6J6</accession>
<gene>
    <name evidence="2" type="ORF">E0493_01660</name>
</gene>
<sequence length="200" mass="19848">MSGLFSGRGGGGLTGGLSGGVKMAAIALLVHQLMKHARQEGGAAPAQATPAGSEGTGSEGMGGLGGLLGGLLGGGATGSAGGGLLGGLAGMLNGLRNQGMGPQVDSWVGHGENRPVSPQELEREFDPQELDEAARQAGTDRQRLLEELSHTLPHFVDRATPKGDVPQREEEIGGGGIGGLLSSLLGDRQGSGPGAAPPRH</sequence>
<dbReference type="AlphaFoldDB" id="A0A845B6J6"/>
<feature type="compositionally biased region" description="Low complexity" evidence="1">
    <location>
        <begin position="41"/>
        <end position="53"/>
    </location>
</feature>
<evidence type="ECO:0000256" key="1">
    <source>
        <dbReference type="SAM" id="MobiDB-lite"/>
    </source>
</evidence>
<dbReference type="RefSeq" id="WP_160935162.1">
    <property type="nucleotide sequence ID" value="NZ_SNVJ01000001.1"/>
</dbReference>
<name>A0A845B6J6_9PROT</name>
<comment type="caution">
    <text evidence="2">The sequence shown here is derived from an EMBL/GenBank/DDBJ whole genome shotgun (WGS) entry which is preliminary data.</text>
</comment>
<proteinExistence type="predicted"/>
<dbReference type="Pfam" id="PF20159">
    <property type="entry name" value="YidB"/>
    <property type="match status" value="1"/>
</dbReference>
<evidence type="ECO:0000313" key="2">
    <source>
        <dbReference type="EMBL" id="MXP62058.1"/>
    </source>
</evidence>
<dbReference type="EMBL" id="SNVJ01000001">
    <property type="protein sequence ID" value="MXP62058.1"/>
    <property type="molecule type" value="Genomic_DNA"/>
</dbReference>
<dbReference type="InterPro" id="IPR027405">
    <property type="entry name" value="YidB-like"/>
</dbReference>
<dbReference type="Gene3D" id="1.10.10.690">
    <property type="entry name" value="YidB-like"/>
    <property type="match status" value="1"/>
</dbReference>
<protein>
    <submittedName>
        <fullName evidence="2">DUF937 domain-containing protein</fullName>
    </submittedName>
</protein>
<dbReference type="Proteomes" id="UP000460715">
    <property type="component" value="Unassembled WGS sequence"/>
</dbReference>
<dbReference type="InterPro" id="IPR045372">
    <property type="entry name" value="YidB"/>
</dbReference>
<feature type="region of interest" description="Disordered" evidence="1">
    <location>
        <begin position="156"/>
        <end position="200"/>
    </location>
</feature>
<organism evidence="2 3">
    <name type="scientific">Teichococcus coralli</name>
    <dbReference type="NCBI Taxonomy" id="2545983"/>
    <lineage>
        <taxon>Bacteria</taxon>
        <taxon>Pseudomonadati</taxon>
        <taxon>Pseudomonadota</taxon>
        <taxon>Alphaproteobacteria</taxon>
        <taxon>Acetobacterales</taxon>
        <taxon>Roseomonadaceae</taxon>
        <taxon>Roseomonas</taxon>
    </lineage>
</organism>
<feature type="compositionally biased region" description="Basic and acidic residues" evidence="1">
    <location>
        <begin position="156"/>
        <end position="171"/>
    </location>
</feature>
<keyword evidence="3" id="KW-1185">Reference proteome</keyword>
<dbReference type="OrthoDB" id="4235777at2"/>
<feature type="region of interest" description="Disordered" evidence="1">
    <location>
        <begin position="40"/>
        <end position="60"/>
    </location>
</feature>